<name>A0ABP0T9Y9_9BRYO</name>
<dbReference type="InterPro" id="IPR055503">
    <property type="entry name" value="DUF7075"/>
</dbReference>
<keyword evidence="4" id="KW-1185">Reference proteome</keyword>
<dbReference type="EMBL" id="OZ019893">
    <property type="protein sequence ID" value="CAK9190608.1"/>
    <property type="molecule type" value="Genomic_DNA"/>
</dbReference>
<keyword evidence="1" id="KW-0472">Membrane</keyword>
<reference evidence="3 4" key="1">
    <citation type="submission" date="2024-02" db="EMBL/GenBank/DDBJ databases">
        <authorList>
            <consortium name="ELIXIR-Norway"/>
            <consortium name="Elixir Norway"/>
        </authorList>
    </citation>
    <scope>NUCLEOTIDE SEQUENCE [LARGE SCALE GENOMIC DNA]</scope>
</reference>
<evidence type="ECO:0000256" key="1">
    <source>
        <dbReference type="SAM" id="Phobius"/>
    </source>
</evidence>
<dbReference type="InterPro" id="IPR000242">
    <property type="entry name" value="PTP_cat"/>
</dbReference>
<sequence>MEDRREPSGASYHDVFGQRMVQIASNVCLGFFVVSVLAFTVIAIIYKPPDPWLQSMRSYNELFASVENSTFQHDDSIIVTGDDLFGTPHSLKPITQEDVPNRTQMAGSCDSSTFVINCSDPAVKSAIELYNLLKFPVLNMYEYRDPVRGAAKNECDIAWKYSSKTEKTPRMYRDFRRYTLKKDAECRISVSHVGNWHSGINAQPGKPGHAPSTTDLEKGVDVVEDSLRPASSELGSEFYTGRYLYYDRGGDDCKSMSQFEWSFLCALGEAHYLKRTFVMDLDFCLPGAKNPGHKDEIDKDFRFYFDYEHLQESTPIIEKNKFLQDFEEWNSKHKTHAIPPHYVSNFKVAPSSLQNDTGTVMWRRFDDAVERNNYWYRVCEGEAEKYIERPWNLLWKSKRLMNIVIAICNKLEWDFDTVHVVRGERAKNKQLWPNLDADTSPGSLVEKLKKNLEWRRKVYIATNEMESDYFDKLRVWNEAYLLDDFKELWSNTSEWYNSTLTLTGGQPVEFDSYMRVIIDTEVFNRGKKMLETFNDLTSDCKNGVGRC</sequence>
<organism evidence="3 4">
    <name type="scientific">Sphagnum troendelagicum</name>
    <dbReference type="NCBI Taxonomy" id="128251"/>
    <lineage>
        <taxon>Eukaryota</taxon>
        <taxon>Viridiplantae</taxon>
        <taxon>Streptophyta</taxon>
        <taxon>Embryophyta</taxon>
        <taxon>Bryophyta</taxon>
        <taxon>Sphagnophytina</taxon>
        <taxon>Sphagnopsida</taxon>
        <taxon>Sphagnales</taxon>
        <taxon>Sphagnaceae</taxon>
        <taxon>Sphagnum</taxon>
    </lineage>
</organism>
<feature type="transmembrane region" description="Helical" evidence="1">
    <location>
        <begin position="21"/>
        <end position="46"/>
    </location>
</feature>
<dbReference type="PANTHER" id="PTHR31469">
    <property type="entry name" value="OS07G0633600 PROTEIN"/>
    <property type="match status" value="1"/>
</dbReference>
<protein>
    <recommendedName>
        <fullName evidence="2">Tyrosine-protein phosphatase domain-containing protein</fullName>
    </recommendedName>
</protein>
<dbReference type="Pfam" id="PF23272">
    <property type="entry name" value="DUF7075"/>
    <property type="match status" value="1"/>
</dbReference>
<dbReference type="PANTHER" id="PTHR31469:SF4">
    <property type="entry name" value="O-FUCOSYLTRANSFERASE FAMILY PROTEIN"/>
    <property type="match status" value="1"/>
</dbReference>
<proteinExistence type="predicted"/>
<feature type="domain" description="Tyrosine-protein phosphatase" evidence="2">
    <location>
        <begin position="303"/>
        <end position="547"/>
    </location>
</feature>
<dbReference type="Pfam" id="PF23269">
    <property type="entry name" value="DUF7074"/>
    <property type="match status" value="1"/>
</dbReference>
<evidence type="ECO:0000313" key="3">
    <source>
        <dbReference type="EMBL" id="CAK9190608.1"/>
    </source>
</evidence>
<dbReference type="InterPro" id="IPR055502">
    <property type="entry name" value="DUF7074"/>
</dbReference>
<gene>
    <name evidence="3" type="ORF">CSSPTR1EN2_LOCUS975</name>
</gene>
<keyword evidence="1" id="KW-1133">Transmembrane helix</keyword>
<accession>A0ABP0T9Y9</accession>
<evidence type="ECO:0000259" key="2">
    <source>
        <dbReference type="PROSITE" id="PS50055"/>
    </source>
</evidence>
<evidence type="ECO:0000313" key="4">
    <source>
        <dbReference type="Proteomes" id="UP001497512"/>
    </source>
</evidence>
<keyword evidence="1" id="KW-0812">Transmembrane</keyword>
<dbReference type="PROSITE" id="PS50055">
    <property type="entry name" value="TYR_PHOSPHATASE_PTP"/>
    <property type="match status" value="1"/>
</dbReference>
<dbReference type="Proteomes" id="UP001497512">
    <property type="component" value="Chromosome 1"/>
</dbReference>